<keyword evidence="2" id="KW-0808">Transferase</keyword>
<keyword evidence="3" id="KW-1185">Reference proteome</keyword>
<dbReference type="PROSITE" id="PS50146">
    <property type="entry name" value="DAGK"/>
    <property type="match status" value="1"/>
</dbReference>
<evidence type="ECO:0000313" key="3">
    <source>
        <dbReference type="Proteomes" id="UP000244077"/>
    </source>
</evidence>
<sequence>MRAVILANRRSGTNAQDSEALTRACDAFGAGCEVIMLDPDTDLSDLIDHKIAEGAEAVISAGGDGTAMAIANAMLGREVPMGVLPMGTFNFFARGLGLSETPEEAAAQLRDGTVHDIRVGQVNGQAFLNNASLGVYPAILKKREAIYDRWGRHRVVAYWSVIKTILQTQHRMRLTITADGTPHEIKTPLVFIARSAYQLDVFGLDGAQTISEDGFATFVIHARSRMDLLRLALTLAARKMPPRQDFTLIRAQHLVIAHHGGSHHPFLTAFDGEKARLSAPLSLTMSEMPLRILTPHSTEEQAT</sequence>
<dbReference type="InterPro" id="IPR001206">
    <property type="entry name" value="Diacylglycerol_kinase_cat_dom"/>
</dbReference>
<name>A0A2T5HBK9_9RHOB</name>
<proteinExistence type="predicted"/>
<dbReference type="InterPro" id="IPR016064">
    <property type="entry name" value="NAD/diacylglycerol_kinase_sf"/>
</dbReference>
<organism evidence="2 3">
    <name type="scientific">Celeribacter persicus</name>
    <dbReference type="NCBI Taxonomy" id="1651082"/>
    <lineage>
        <taxon>Bacteria</taxon>
        <taxon>Pseudomonadati</taxon>
        <taxon>Pseudomonadota</taxon>
        <taxon>Alphaproteobacteria</taxon>
        <taxon>Rhodobacterales</taxon>
        <taxon>Roseobacteraceae</taxon>
        <taxon>Celeribacter</taxon>
    </lineage>
</organism>
<dbReference type="OrthoDB" id="9815110at2"/>
<evidence type="ECO:0000313" key="2">
    <source>
        <dbReference type="EMBL" id="PTQ68960.1"/>
    </source>
</evidence>
<dbReference type="Gene3D" id="3.40.50.10330">
    <property type="entry name" value="Probable inorganic polyphosphate/atp-NAD kinase, domain 1"/>
    <property type="match status" value="1"/>
</dbReference>
<dbReference type="EMBL" id="QAOH01000013">
    <property type="protein sequence ID" value="PTQ68960.1"/>
    <property type="molecule type" value="Genomic_DNA"/>
</dbReference>
<dbReference type="GO" id="GO:0016301">
    <property type="term" value="F:kinase activity"/>
    <property type="evidence" value="ECO:0007669"/>
    <property type="project" value="UniProtKB-KW"/>
</dbReference>
<feature type="domain" description="DAGKc" evidence="1">
    <location>
        <begin position="1"/>
        <end position="126"/>
    </location>
</feature>
<dbReference type="AlphaFoldDB" id="A0A2T5HBK9"/>
<dbReference type="RefSeq" id="WP_107817456.1">
    <property type="nucleotide sequence ID" value="NZ_QAOH01000013.1"/>
</dbReference>
<dbReference type="InterPro" id="IPR017438">
    <property type="entry name" value="ATP-NAD_kinase_N"/>
</dbReference>
<dbReference type="Gene3D" id="2.60.200.40">
    <property type="match status" value="1"/>
</dbReference>
<dbReference type="Pfam" id="PF00781">
    <property type="entry name" value="DAGK_cat"/>
    <property type="match status" value="1"/>
</dbReference>
<dbReference type="SUPFAM" id="SSF111331">
    <property type="entry name" value="NAD kinase/diacylglycerol kinase-like"/>
    <property type="match status" value="1"/>
</dbReference>
<gene>
    <name evidence="2" type="ORF">C8N42_113103</name>
</gene>
<comment type="caution">
    <text evidence="2">The sequence shown here is derived from an EMBL/GenBank/DDBJ whole genome shotgun (WGS) entry which is preliminary data.</text>
</comment>
<protein>
    <submittedName>
        <fullName evidence="2">Diacylglycerol kinase family enzyme</fullName>
    </submittedName>
</protein>
<reference evidence="2 3" key="1">
    <citation type="submission" date="2018-04" db="EMBL/GenBank/DDBJ databases">
        <title>Genomic Encyclopedia of Archaeal and Bacterial Type Strains, Phase II (KMG-II): from individual species to whole genera.</title>
        <authorList>
            <person name="Goeker M."/>
        </authorList>
    </citation>
    <scope>NUCLEOTIDE SEQUENCE [LARGE SCALE GENOMIC DNA]</scope>
    <source>
        <strain evidence="2 3">DSM 100434</strain>
    </source>
</reference>
<dbReference type="SMART" id="SM00046">
    <property type="entry name" value="DAGKc"/>
    <property type="match status" value="1"/>
</dbReference>
<dbReference type="Proteomes" id="UP000244077">
    <property type="component" value="Unassembled WGS sequence"/>
</dbReference>
<accession>A0A2T5HBK9</accession>
<evidence type="ECO:0000259" key="1">
    <source>
        <dbReference type="PROSITE" id="PS50146"/>
    </source>
</evidence>
<keyword evidence="2" id="KW-0418">Kinase</keyword>